<feature type="compositionally biased region" description="Polar residues" evidence="1">
    <location>
        <begin position="238"/>
        <end position="250"/>
    </location>
</feature>
<feature type="compositionally biased region" description="Polar residues" evidence="1">
    <location>
        <begin position="1"/>
        <end position="17"/>
    </location>
</feature>
<evidence type="ECO:0000256" key="1">
    <source>
        <dbReference type="SAM" id="MobiDB-lite"/>
    </source>
</evidence>
<evidence type="ECO:0000313" key="3">
    <source>
        <dbReference type="Proteomes" id="UP000822688"/>
    </source>
</evidence>
<evidence type="ECO:0000313" key="2">
    <source>
        <dbReference type="EMBL" id="KAG0574943.1"/>
    </source>
</evidence>
<feature type="region of interest" description="Disordered" evidence="1">
    <location>
        <begin position="1"/>
        <end position="37"/>
    </location>
</feature>
<accession>A0A8T0HWW5</accession>
<proteinExistence type="predicted"/>
<reference evidence="2" key="1">
    <citation type="submission" date="2020-06" db="EMBL/GenBank/DDBJ databases">
        <title>WGS assembly of Ceratodon purpureus strain R40.</title>
        <authorList>
            <person name="Carey S.B."/>
            <person name="Jenkins J."/>
            <person name="Shu S."/>
            <person name="Lovell J.T."/>
            <person name="Sreedasyam A."/>
            <person name="Maumus F."/>
            <person name="Tiley G.P."/>
            <person name="Fernandez-Pozo N."/>
            <person name="Barry K."/>
            <person name="Chen C."/>
            <person name="Wang M."/>
            <person name="Lipzen A."/>
            <person name="Daum C."/>
            <person name="Saski C.A."/>
            <person name="Payton A.C."/>
            <person name="Mcbreen J.C."/>
            <person name="Conrad R.E."/>
            <person name="Kollar L.M."/>
            <person name="Olsson S."/>
            <person name="Huttunen S."/>
            <person name="Landis J.B."/>
            <person name="Wickett N.J."/>
            <person name="Johnson M.G."/>
            <person name="Rensing S.A."/>
            <person name="Grimwood J."/>
            <person name="Schmutz J."/>
            <person name="Mcdaniel S.F."/>
        </authorList>
    </citation>
    <scope>NUCLEOTIDE SEQUENCE</scope>
    <source>
        <strain evidence="2">R40</strain>
    </source>
</reference>
<comment type="caution">
    <text evidence="2">The sequence shown here is derived from an EMBL/GenBank/DDBJ whole genome shotgun (WGS) entry which is preliminary data.</text>
</comment>
<dbReference type="Proteomes" id="UP000822688">
    <property type="component" value="Chromosome V"/>
</dbReference>
<gene>
    <name evidence="2" type="ORF">KC19_VG304400</name>
</gene>
<dbReference type="EMBL" id="CM026426">
    <property type="protein sequence ID" value="KAG0574943.1"/>
    <property type="molecule type" value="Genomic_DNA"/>
</dbReference>
<feature type="compositionally biased region" description="Basic and acidic residues" evidence="1">
    <location>
        <begin position="315"/>
        <end position="326"/>
    </location>
</feature>
<protein>
    <submittedName>
        <fullName evidence="2">Uncharacterized protein</fullName>
    </submittedName>
</protein>
<keyword evidence="3" id="KW-1185">Reference proteome</keyword>
<feature type="region of interest" description="Disordered" evidence="1">
    <location>
        <begin position="226"/>
        <end position="327"/>
    </location>
</feature>
<feature type="region of interest" description="Disordered" evidence="1">
    <location>
        <begin position="124"/>
        <end position="144"/>
    </location>
</feature>
<sequence>MESEDSQQLTPLTTASANAPIGTDAAPVYPPNPATPEYTRAHAALSSQSAPYSANTGRILALESAVSKISNQVGDNEVSLKQVLEGQNFVAQLLMRFLNSDAEPGNTSLSVPLSLCNVHEHATVPQRPPLHSRPLSPQRPSPCEVQRDPEAVAVAGEECMASSRSPHIPTPPGHRVSAKLVAPDSLAMPTPCAAPVAAAPDAPANASSPPSWMSGSTVLITPSMDIQRPERQRPISPSAMSTDISDSIRTPSVAEDPLQPFLDIYDGPDRSWRASRATQQAQGSPSGCSPATPPTFTEAPRVHTRQQSNTDPDEEGRNRRGSERIRHGLMMMPRLSEDPVACNKPCYILHPDFPDVVVAEGKTGGSWKAKTQKLGHLCSKGEQMVQIHHIRKPDYRLLHIEERQPFTILDHVVVKRSGSNVFIKWHTRYLVRIKEQ</sequence>
<organism evidence="2 3">
    <name type="scientific">Ceratodon purpureus</name>
    <name type="common">Fire moss</name>
    <name type="synonym">Dicranum purpureum</name>
    <dbReference type="NCBI Taxonomy" id="3225"/>
    <lineage>
        <taxon>Eukaryota</taxon>
        <taxon>Viridiplantae</taxon>
        <taxon>Streptophyta</taxon>
        <taxon>Embryophyta</taxon>
        <taxon>Bryophyta</taxon>
        <taxon>Bryophytina</taxon>
        <taxon>Bryopsida</taxon>
        <taxon>Dicranidae</taxon>
        <taxon>Pseudoditrichales</taxon>
        <taxon>Ditrichaceae</taxon>
        <taxon>Ceratodon</taxon>
    </lineage>
</organism>
<feature type="compositionally biased region" description="Polar residues" evidence="1">
    <location>
        <begin position="276"/>
        <end position="289"/>
    </location>
</feature>
<name>A0A8T0HWW5_CERPU</name>
<dbReference type="AlphaFoldDB" id="A0A8T0HWW5"/>